<reference evidence="9 10" key="1">
    <citation type="submission" date="2021-03" db="EMBL/GenBank/DDBJ databases">
        <title>Genomic Encyclopedia of Type Strains, Phase IV (KMG-IV): sequencing the most valuable type-strain genomes for metagenomic binning, comparative biology and taxonomic classification.</title>
        <authorList>
            <person name="Goeker M."/>
        </authorList>
    </citation>
    <scope>NUCLEOTIDE SEQUENCE [LARGE SCALE GENOMIC DNA]</scope>
    <source>
        <strain evidence="9 10">DSM 25790</strain>
    </source>
</reference>
<keyword evidence="3" id="KW-1003">Cell membrane</keyword>
<sequence>MNHNKAENVQPVQKISIVAVILAGAFLSILNQTLLVTAIPPIMGEYNLTENTAQWLTTIFMLVNGIMIPITAFLVETFTTRGLYLTSMMIFALGTMFCLVAPNFPLLMVGRVIQAAGAGIVLPLMMTVILLLYPIEKRGSAMGTIGLVIAFAPAIGPSLSGWLIEHYHWKALFYVVLPLVVIDIIIAYFVMKNVTSPTSPKIDILSIVLSTFGFGGLLYGFSSAGNYGWSNSFVILSLAIGAISLTVFILRQFKLKQPILEFRVFQNKVFAITTVITMIAFVSLIGAETILPIYMQNMAGFTAFESGLMILPGALVMGFMSPINGRIFDKVGARWLTIIGLSIITVTTLMFTNLTETTSFAYLTVVFAIRMLGISMVMMPATTAGLNQLPNRLIPHGTAMNNTMRQVAASIGTAILITVMTNTALDNGESAEPSELIHGVNISFYMSTALVIVGLLLSFYIKDNMKAVEQNHSIAKNYE</sequence>
<dbReference type="NCBIfam" id="TIGR00711">
    <property type="entry name" value="efflux_EmrB"/>
    <property type="match status" value="1"/>
</dbReference>
<evidence type="ECO:0000256" key="4">
    <source>
        <dbReference type="ARBA" id="ARBA00022692"/>
    </source>
</evidence>
<dbReference type="Gene3D" id="1.20.1250.20">
    <property type="entry name" value="MFS general substrate transporter like domains"/>
    <property type="match status" value="1"/>
</dbReference>
<feature type="transmembrane region" description="Helical" evidence="7">
    <location>
        <begin position="171"/>
        <end position="190"/>
    </location>
</feature>
<dbReference type="PROSITE" id="PS50850">
    <property type="entry name" value="MFS"/>
    <property type="match status" value="1"/>
</dbReference>
<evidence type="ECO:0000256" key="7">
    <source>
        <dbReference type="SAM" id="Phobius"/>
    </source>
</evidence>
<dbReference type="Gene3D" id="1.20.1720.10">
    <property type="entry name" value="Multidrug resistance protein D"/>
    <property type="match status" value="1"/>
</dbReference>
<feature type="domain" description="Major facilitator superfamily (MFS) profile" evidence="8">
    <location>
        <begin position="17"/>
        <end position="466"/>
    </location>
</feature>
<dbReference type="InterPro" id="IPR004638">
    <property type="entry name" value="EmrB-like"/>
</dbReference>
<gene>
    <name evidence="9" type="ORF">J2Z81_003104</name>
</gene>
<feature type="transmembrane region" description="Helical" evidence="7">
    <location>
        <begin position="227"/>
        <end position="250"/>
    </location>
</feature>
<dbReference type="SUPFAM" id="SSF103473">
    <property type="entry name" value="MFS general substrate transporter"/>
    <property type="match status" value="1"/>
</dbReference>
<keyword evidence="6 7" id="KW-0472">Membrane</keyword>
<keyword evidence="10" id="KW-1185">Reference proteome</keyword>
<accession>A0ABS4SCP8</accession>
<evidence type="ECO:0000313" key="10">
    <source>
        <dbReference type="Proteomes" id="UP001519294"/>
    </source>
</evidence>
<feature type="transmembrane region" description="Helical" evidence="7">
    <location>
        <begin position="301"/>
        <end position="323"/>
    </location>
</feature>
<dbReference type="PANTHER" id="PTHR42718">
    <property type="entry name" value="MAJOR FACILITATOR SUPERFAMILY MULTIDRUG TRANSPORTER MFSC"/>
    <property type="match status" value="1"/>
</dbReference>
<dbReference type="InterPro" id="IPR020846">
    <property type="entry name" value="MFS_dom"/>
</dbReference>
<evidence type="ECO:0000256" key="5">
    <source>
        <dbReference type="ARBA" id="ARBA00022989"/>
    </source>
</evidence>
<dbReference type="InterPro" id="IPR036259">
    <property type="entry name" value="MFS_trans_sf"/>
</dbReference>
<dbReference type="InterPro" id="IPR011701">
    <property type="entry name" value="MFS"/>
</dbReference>
<dbReference type="PANTHER" id="PTHR42718:SF24">
    <property type="entry name" value="MAJOR FACILITATOR SUPERFAMILY (MFS) PROFILE DOMAIN-CONTAINING PROTEIN"/>
    <property type="match status" value="1"/>
</dbReference>
<evidence type="ECO:0000259" key="8">
    <source>
        <dbReference type="PROSITE" id="PS50850"/>
    </source>
</evidence>
<dbReference type="CDD" id="cd17503">
    <property type="entry name" value="MFS_LmrB_MDR_like"/>
    <property type="match status" value="1"/>
</dbReference>
<feature type="transmembrane region" description="Helical" evidence="7">
    <location>
        <begin position="407"/>
        <end position="425"/>
    </location>
</feature>
<feature type="transmembrane region" description="Helical" evidence="7">
    <location>
        <begin position="12"/>
        <end position="35"/>
    </location>
</feature>
<feature type="transmembrane region" description="Helical" evidence="7">
    <location>
        <begin position="360"/>
        <end position="386"/>
    </location>
</feature>
<evidence type="ECO:0000256" key="6">
    <source>
        <dbReference type="ARBA" id="ARBA00023136"/>
    </source>
</evidence>
<feature type="transmembrane region" description="Helical" evidence="7">
    <location>
        <begin position="82"/>
        <end position="106"/>
    </location>
</feature>
<evidence type="ECO:0000256" key="3">
    <source>
        <dbReference type="ARBA" id="ARBA00022475"/>
    </source>
</evidence>
<dbReference type="RefSeq" id="WP_226371717.1">
    <property type="nucleotide sequence ID" value="NZ_JAGIKX010000054.1"/>
</dbReference>
<feature type="transmembrane region" description="Helical" evidence="7">
    <location>
        <begin position="55"/>
        <end position="75"/>
    </location>
</feature>
<keyword evidence="4 7" id="KW-0812">Transmembrane</keyword>
<dbReference type="PRINTS" id="PR01036">
    <property type="entry name" value="TCRTETB"/>
</dbReference>
<evidence type="ECO:0000256" key="2">
    <source>
        <dbReference type="ARBA" id="ARBA00022448"/>
    </source>
</evidence>
<organism evidence="9 10">
    <name type="scientific">Virgibacillus alimentarius</name>
    <dbReference type="NCBI Taxonomy" id="698769"/>
    <lineage>
        <taxon>Bacteria</taxon>
        <taxon>Bacillati</taxon>
        <taxon>Bacillota</taxon>
        <taxon>Bacilli</taxon>
        <taxon>Bacillales</taxon>
        <taxon>Bacillaceae</taxon>
        <taxon>Virgibacillus</taxon>
    </lineage>
</organism>
<evidence type="ECO:0000313" key="9">
    <source>
        <dbReference type="EMBL" id="MBP2259112.1"/>
    </source>
</evidence>
<comment type="subcellular location">
    <subcellularLocation>
        <location evidence="1">Cell membrane</location>
        <topology evidence="1">Multi-pass membrane protein</topology>
    </subcellularLocation>
</comment>
<dbReference type="EMBL" id="JAGIKX010000054">
    <property type="protein sequence ID" value="MBP2259112.1"/>
    <property type="molecule type" value="Genomic_DNA"/>
</dbReference>
<evidence type="ECO:0000256" key="1">
    <source>
        <dbReference type="ARBA" id="ARBA00004651"/>
    </source>
</evidence>
<keyword evidence="2" id="KW-0813">Transport</keyword>
<keyword evidence="5 7" id="KW-1133">Transmembrane helix</keyword>
<name>A0ABS4SCP8_9BACI</name>
<feature type="transmembrane region" description="Helical" evidence="7">
    <location>
        <begin position="437"/>
        <end position="461"/>
    </location>
</feature>
<feature type="transmembrane region" description="Helical" evidence="7">
    <location>
        <begin position="145"/>
        <end position="165"/>
    </location>
</feature>
<comment type="caution">
    <text evidence="9">The sequence shown here is derived from an EMBL/GenBank/DDBJ whole genome shotgun (WGS) entry which is preliminary data.</text>
</comment>
<proteinExistence type="predicted"/>
<feature type="transmembrane region" description="Helical" evidence="7">
    <location>
        <begin position="202"/>
        <end position="221"/>
    </location>
</feature>
<dbReference type="Pfam" id="PF07690">
    <property type="entry name" value="MFS_1"/>
    <property type="match status" value="1"/>
</dbReference>
<feature type="transmembrane region" description="Helical" evidence="7">
    <location>
        <begin position="270"/>
        <end position="295"/>
    </location>
</feature>
<feature type="transmembrane region" description="Helical" evidence="7">
    <location>
        <begin position="112"/>
        <end position="133"/>
    </location>
</feature>
<feature type="transmembrane region" description="Helical" evidence="7">
    <location>
        <begin position="335"/>
        <end position="354"/>
    </location>
</feature>
<dbReference type="Proteomes" id="UP001519294">
    <property type="component" value="Unassembled WGS sequence"/>
</dbReference>
<protein>
    <submittedName>
        <fullName evidence="9">EmrB/QacA subfamily drug resistance transporter</fullName>
    </submittedName>
</protein>